<dbReference type="GO" id="GO:0009307">
    <property type="term" value="P:DNA restriction-modification system"/>
    <property type="evidence" value="ECO:0007669"/>
    <property type="project" value="UniProtKB-KW"/>
</dbReference>
<dbReference type="AlphaFoldDB" id="A0A369P0Y0"/>
<dbReference type="SUPFAM" id="SSF116734">
    <property type="entry name" value="DNA methylase specificity domain"/>
    <property type="match status" value="1"/>
</dbReference>
<accession>A0A369P0Y0</accession>
<evidence type="ECO:0000313" key="6">
    <source>
        <dbReference type="Proteomes" id="UP000253805"/>
    </source>
</evidence>
<reference evidence="5 6" key="1">
    <citation type="journal article" date="2018" name="Elife">
        <title>Discovery and characterization of a prevalent human gut bacterial enzyme sufficient for the inactivation of a family of plant toxins.</title>
        <authorList>
            <person name="Koppel N."/>
            <person name="Bisanz J.E."/>
            <person name="Pandelia M.E."/>
            <person name="Turnbaugh P.J."/>
            <person name="Balskus E.P."/>
        </authorList>
    </citation>
    <scope>NUCLEOTIDE SEQUENCE [LARGE SCALE GENOMIC DNA]</scope>
    <source>
        <strain evidence="5 6">OB21 GAM 11</strain>
    </source>
</reference>
<dbReference type="InterPro" id="IPR044946">
    <property type="entry name" value="Restrct_endonuc_typeI_TRD_sf"/>
</dbReference>
<keyword evidence="3" id="KW-0238">DNA-binding</keyword>
<dbReference type="InterPro" id="IPR000055">
    <property type="entry name" value="Restrct_endonuc_typeI_TRD"/>
</dbReference>
<dbReference type="Proteomes" id="UP000253805">
    <property type="component" value="Unassembled WGS sequence"/>
</dbReference>
<dbReference type="GO" id="GO:0003677">
    <property type="term" value="F:DNA binding"/>
    <property type="evidence" value="ECO:0007669"/>
    <property type="project" value="UniProtKB-KW"/>
</dbReference>
<evidence type="ECO:0000256" key="1">
    <source>
        <dbReference type="ARBA" id="ARBA00010923"/>
    </source>
</evidence>
<dbReference type="EMBL" id="PPUT01000018">
    <property type="protein sequence ID" value="RDC43665.1"/>
    <property type="molecule type" value="Genomic_DNA"/>
</dbReference>
<gene>
    <name evidence="5" type="ORF">C1850_07600</name>
</gene>
<comment type="similarity">
    <text evidence="1">Belongs to the type-I restriction system S methylase family.</text>
</comment>
<dbReference type="Pfam" id="PF01420">
    <property type="entry name" value="Methylase_S"/>
    <property type="match status" value="1"/>
</dbReference>
<protein>
    <recommendedName>
        <fullName evidence="4">Type I restriction modification DNA specificity domain-containing protein</fullName>
    </recommendedName>
</protein>
<name>A0A369P0Y0_9ACTN</name>
<comment type="caution">
    <text evidence="5">The sequence shown here is derived from an EMBL/GenBank/DDBJ whole genome shotgun (WGS) entry which is preliminary data.</text>
</comment>
<evidence type="ECO:0000259" key="4">
    <source>
        <dbReference type="Pfam" id="PF01420"/>
    </source>
</evidence>
<evidence type="ECO:0000256" key="3">
    <source>
        <dbReference type="ARBA" id="ARBA00023125"/>
    </source>
</evidence>
<proteinExistence type="inferred from homology"/>
<dbReference type="Gene3D" id="3.90.220.20">
    <property type="entry name" value="DNA methylase specificity domains"/>
    <property type="match status" value="1"/>
</dbReference>
<sequence>MPCSASLWATSSTCSASRNCVSFWAVNSMEEQRKSENALVPALRFEGFSDPWEQRKVGEILQIAFRAVDLEDDKKYQLVTVKRRNEGIVERARMAGRDILVKSYQEILAGDFVISKRQLVHGGNGLVPPHLSRSIVSNEYLVIEESKDISTEFWALISRTKSMYRQYFLSSFGVDIEKLVFDVQDWKKREITLPKRREQEKLETLFQKLDSLIALHQRERAGV</sequence>
<organism evidence="5 6">
    <name type="scientific">Adlercreutzia equolifaciens subsp. celatus</name>
    <dbReference type="NCBI Taxonomy" id="394340"/>
    <lineage>
        <taxon>Bacteria</taxon>
        <taxon>Bacillati</taxon>
        <taxon>Actinomycetota</taxon>
        <taxon>Coriobacteriia</taxon>
        <taxon>Eggerthellales</taxon>
        <taxon>Eggerthellaceae</taxon>
        <taxon>Adlercreutzia</taxon>
    </lineage>
</organism>
<evidence type="ECO:0000313" key="5">
    <source>
        <dbReference type="EMBL" id="RDC43665.1"/>
    </source>
</evidence>
<evidence type="ECO:0000256" key="2">
    <source>
        <dbReference type="ARBA" id="ARBA00022747"/>
    </source>
</evidence>
<feature type="domain" description="Type I restriction modification DNA specificity" evidence="4">
    <location>
        <begin position="50"/>
        <end position="220"/>
    </location>
</feature>
<keyword evidence="2" id="KW-0680">Restriction system</keyword>